<evidence type="ECO:0000313" key="1">
    <source>
        <dbReference type="EMBL" id="KAF7830283.1"/>
    </source>
</evidence>
<proteinExistence type="predicted"/>
<organism evidence="1 2">
    <name type="scientific">Senna tora</name>
    <dbReference type="NCBI Taxonomy" id="362788"/>
    <lineage>
        <taxon>Eukaryota</taxon>
        <taxon>Viridiplantae</taxon>
        <taxon>Streptophyta</taxon>
        <taxon>Embryophyta</taxon>
        <taxon>Tracheophyta</taxon>
        <taxon>Spermatophyta</taxon>
        <taxon>Magnoliopsida</taxon>
        <taxon>eudicotyledons</taxon>
        <taxon>Gunneridae</taxon>
        <taxon>Pentapetalae</taxon>
        <taxon>rosids</taxon>
        <taxon>fabids</taxon>
        <taxon>Fabales</taxon>
        <taxon>Fabaceae</taxon>
        <taxon>Caesalpinioideae</taxon>
        <taxon>Cassia clade</taxon>
        <taxon>Senna</taxon>
    </lineage>
</organism>
<dbReference type="AlphaFoldDB" id="A0A834WQR0"/>
<name>A0A834WQR0_9FABA</name>
<comment type="caution">
    <text evidence="1">The sequence shown here is derived from an EMBL/GenBank/DDBJ whole genome shotgun (WGS) entry which is preliminary data.</text>
</comment>
<keyword evidence="2" id="KW-1185">Reference proteome</keyword>
<evidence type="ECO:0000313" key="2">
    <source>
        <dbReference type="Proteomes" id="UP000634136"/>
    </source>
</evidence>
<protein>
    <submittedName>
        <fullName evidence="1">Uncharacterized protein</fullName>
    </submittedName>
</protein>
<gene>
    <name evidence="1" type="ORF">G2W53_012616</name>
</gene>
<dbReference type="EMBL" id="JAAIUW010000005">
    <property type="protein sequence ID" value="KAF7830283.1"/>
    <property type="molecule type" value="Genomic_DNA"/>
</dbReference>
<reference evidence="1" key="1">
    <citation type="submission" date="2020-09" db="EMBL/GenBank/DDBJ databases">
        <title>Genome-Enabled Discovery of Anthraquinone Biosynthesis in Senna tora.</title>
        <authorList>
            <person name="Kang S.-H."/>
            <person name="Pandey R.P."/>
            <person name="Lee C.-M."/>
            <person name="Sim J.-S."/>
            <person name="Jeong J.-T."/>
            <person name="Choi B.-S."/>
            <person name="Jung M."/>
            <person name="Ginzburg D."/>
            <person name="Zhao K."/>
            <person name="Won S.Y."/>
            <person name="Oh T.-J."/>
            <person name="Yu Y."/>
            <person name="Kim N.-H."/>
            <person name="Lee O.R."/>
            <person name="Lee T.-H."/>
            <person name="Bashyal P."/>
            <person name="Kim T.-S."/>
            <person name="Lee W.-H."/>
            <person name="Kawkins C."/>
            <person name="Kim C.-K."/>
            <person name="Kim J.S."/>
            <person name="Ahn B.O."/>
            <person name="Rhee S.Y."/>
            <person name="Sohng J.K."/>
        </authorList>
    </citation>
    <scope>NUCLEOTIDE SEQUENCE</scope>
    <source>
        <tissue evidence="1">Leaf</tissue>
    </source>
</reference>
<sequence>MDLGNFELWLSMGLMKMMVGGNGYGVG</sequence>
<dbReference type="Proteomes" id="UP000634136">
    <property type="component" value="Unassembled WGS sequence"/>
</dbReference>
<accession>A0A834WQR0</accession>